<evidence type="ECO:0000313" key="11">
    <source>
        <dbReference type="Proteomes" id="UP000515312"/>
    </source>
</evidence>
<dbReference type="Gene3D" id="1.20.1250.20">
    <property type="entry name" value="MFS general substrate transporter like domains"/>
    <property type="match status" value="1"/>
</dbReference>
<dbReference type="KEGG" id="adin:H7849_21205"/>
<feature type="transmembrane region" description="Helical" evidence="8">
    <location>
        <begin position="328"/>
        <end position="346"/>
    </location>
</feature>
<sequence length="541" mass="58559">MSTATLARPRVPADVAPASRAINPWAVAITVTLATFMELLDTSIANVSLPHIAGGLGSSFDEATWVLTSYLVANAVVLPLSAWLSRVFGRKRYYMMCVGLFTVTSFLCGIAPTLGFLLLFRVMQGIGGGGLAPVEQAILVDTFPANKRAAAFALYSMAIVTAPAIGPPLGGWITDSFSWRWVFFINVPIGIVSLILSSRLVHDPPQFKEEISRLRASGKLKIDGLGIGLIAIGFGCLEVVLDRGQIDDWFGSSTIITLLVAAIVTLVIAVVWEWRHSDPVVELKLLRERNFAASTIFYFLFGFVLFGSTTMIPEILQTLYGYTATDAGLVLGPGALVITVLAPFTARLVQSGKVNPRHLIMFSYAVVAASMWYYASFTPQTDYFHYAMARVLQGFGYAFLFVPVSVMAYSYLPPQKNNKASSLTNLARNWGGSFGVAFVTTFHERRMDLHQARLSDTLAHGLPLVDATRDSLTKSFERLGFSHADAVTHASGQMYNQLLGQASLLGFTDCFHLLGLVALAGIPVVFFTKNFKPGGGSGGGH</sequence>
<dbReference type="InterPro" id="IPR036259">
    <property type="entry name" value="MFS_trans_sf"/>
</dbReference>
<feature type="transmembrane region" description="Helical" evidence="8">
    <location>
        <begin position="295"/>
        <end position="316"/>
    </location>
</feature>
<organism evidence="10 11">
    <name type="scientific">Alloacidobacterium dinghuense</name>
    <dbReference type="NCBI Taxonomy" id="2763107"/>
    <lineage>
        <taxon>Bacteria</taxon>
        <taxon>Pseudomonadati</taxon>
        <taxon>Acidobacteriota</taxon>
        <taxon>Terriglobia</taxon>
        <taxon>Terriglobales</taxon>
        <taxon>Acidobacteriaceae</taxon>
        <taxon>Alloacidobacterium</taxon>
    </lineage>
</organism>
<dbReference type="PANTHER" id="PTHR42718:SF9">
    <property type="entry name" value="MAJOR FACILITATOR SUPERFAMILY MULTIDRUG TRANSPORTER MFSC"/>
    <property type="match status" value="1"/>
</dbReference>
<feature type="transmembrane region" description="Helical" evidence="8">
    <location>
        <begin position="253"/>
        <end position="274"/>
    </location>
</feature>
<dbReference type="PRINTS" id="PR01036">
    <property type="entry name" value="TCRTETB"/>
</dbReference>
<dbReference type="RefSeq" id="WP_186742309.1">
    <property type="nucleotide sequence ID" value="NZ_CP060394.1"/>
</dbReference>
<feature type="transmembrane region" description="Helical" evidence="8">
    <location>
        <begin position="21"/>
        <end position="40"/>
    </location>
</feature>
<dbReference type="GO" id="GO:0022857">
    <property type="term" value="F:transmembrane transporter activity"/>
    <property type="evidence" value="ECO:0007669"/>
    <property type="project" value="InterPro"/>
</dbReference>
<dbReference type="AlphaFoldDB" id="A0A7G8BG93"/>
<dbReference type="PROSITE" id="PS50850">
    <property type="entry name" value="MFS"/>
    <property type="match status" value="1"/>
</dbReference>
<feature type="transmembrane region" description="Helical" evidence="8">
    <location>
        <begin position="395"/>
        <end position="412"/>
    </location>
</feature>
<dbReference type="Pfam" id="PF07690">
    <property type="entry name" value="MFS_1"/>
    <property type="match status" value="1"/>
</dbReference>
<feature type="domain" description="Major facilitator superfamily (MFS) profile" evidence="9">
    <location>
        <begin position="27"/>
        <end position="533"/>
    </location>
</feature>
<evidence type="ECO:0000256" key="7">
    <source>
        <dbReference type="ARBA" id="ARBA00023136"/>
    </source>
</evidence>
<evidence type="ECO:0000256" key="4">
    <source>
        <dbReference type="ARBA" id="ARBA00022475"/>
    </source>
</evidence>
<evidence type="ECO:0000259" key="9">
    <source>
        <dbReference type="PROSITE" id="PS50850"/>
    </source>
</evidence>
<keyword evidence="3" id="KW-0813">Transport</keyword>
<accession>A0A7G8BG93</accession>
<protein>
    <submittedName>
        <fullName evidence="10">DHA2 family efflux MFS transporter permease subunit</fullName>
    </submittedName>
</protein>
<dbReference type="EMBL" id="CP060394">
    <property type="protein sequence ID" value="QNI31563.1"/>
    <property type="molecule type" value="Genomic_DNA"/>
</dbReference>
<keyword evidence="11" id="KW-1185">Reference proteome</keyword>
<dbReference type="InterPro" id="IPR011701">
    <property type="entry name" value="MFS"/>
</dbReference>
<reference evidence="10 11" key="1">
    <citation type="submission" date="2020-08" db="EMBL/GenBank/DDBJ databases">
        <title>Edaphobacter telluris sp. nov. and Acidobacterium dinghuensis sp. nov., two acidobacteria isolated from forest soil.</title>
        <authorList>
            <person name="Fu J."/>
            <person name="Qiu L."/>
        </authorList>
    </citation>
    <scope>NUCLEOTIDE SEQUENCE [LARGE SCALE GENOMIC DNA]</scope>
    <source>
        <strain evidence="10">4Y35</strain>
    </source>
</reference>
<keyword evidence="5 8" id="KW-0812">Transmembrane</keyword>
<feature type="transmembrane region" description="Helical" evidence="8">
    <location>
        <begin position="504"/>
        <end position="527"/>
    </location>
</feature>
<dbReference type="NCBIfam" id="TIGR00711">
    <property type="entry name" value="efflux_EmrB"/>
    <property type="match status" value="1"/>
</dbReference>
<dbReference type="PANTHER" id="PTHR42718">
    <property type="entry name" value="MAJOR FACILITATOR SUPERFAMILY MULTIDRUG TRANSPORTER MFSC"/>
    <property type="match status" value="1"/>
</dbReference>
<evidence type="ECO:0000256" key="8">
    <source>
        <dbReference type="SAM" id="Phobius"/>
    </source>
</evidence>
<dbReference type="InterPro" id="IPR004638">
    <property type="entry name" value="EmrB-like"/>
</dbReference>
<dbReference type="CDD" id="cd17503">
    <property type="entry name" value="MFS_LmrB_MDR_like"/>
    <property type="match status" value="1"/>
</dbReference>
<dbReference type="Gene3D" id="1.20.1720.10">
    <property type="entry name" value="Multidrug resistance protein D"/>
    <property type="match status" value="1"/>
</dbReference>
<name>A0A7G8BG93_9BACT</name>
<evidence type="ECO:0000256" key="6">
    <source>
        <dbReference type="ARBA" id="ARBA00022989"/>
    </source>
</evidence>
<feature type="transmembrane region" description="Helical" evidence="8">
    <location>
        <begin position="63"/>
        <end position="84"/>
    </location>
</feature>
<comment type="subcellular location">
    <subcellularLocation>
        <location evidence="1">Cell membrane</location>
        <topology evidence="1">Multi-pass membrane protein</topology>
    </subcellularLocation>
</comment>
<feature type="transmembrane region" description="Helical" evidence="8">
    <location>
        <begin position="152"/>
        <end position="173"/>
    </location>
</feature>
<dbReference type="InterPro" id="IPR020846">
    <property type="entry name" value="MFS_dom"/>
</dbReference>
<evidence type="ECO:0000256" key="5">
    <source>
        <dbReference type="ARBA" id="ARBA00022692"/>
    </source>
</evidence>
<dbReference type="Proteomes" id="UP000515312">
    <property type="component" value="Chromosome"/>
</dbReference>
<feature type="transmembrane region" description="Helical" evidence="8">
    <location>
        <begin position="93"/>
        <end position="112"/>
    </location>
</feature>
<feature type="transmembrane region" description="Helical" evidence="8">
    <location>
        <begin position="358"/>
        <end position="375"/>
    </location>
</feature>
<keyword evidence="7 8" id="KW-0472">Membrane</keyword>
<gene>
    <name evidence="10" type="ORF">H7849_21205</name>
</gene>
<evidence type="ECO:0000256" key="3">
    <source>
        <dbReference type="ARBA" id="ARBA00022448"/>
    </source>
</evidence>
<evidence type="ECO:0000256" key="1">
    <source>
        <dbReference type="ARBA" id="ARBA00004651"/>
    </source>
</evidence>
<feature type="transmembrane region" description="Helical" evidence="8">
    <location>
        <begin position="179"/>
        <end position="201"/>
    </location>
</feature>
<evidence type="ECO:0000313" key="10">
    <source>
        <dbReference type="EMBL" id="QNI31563.1"/>
    </source>
</evidence>
<keyword evidence="6 8" id="KW-1133">Transmembrane helix</keyword>
<dbReference type="SUPFAM" id="SSF103473">
    <property type="entry name" value="MFS general substrate transporter"/>
    <property type="match status" value="1"/>
</dbReference>
<keyword evidence="4" id="KW-1003">Cell membrane</keyword>
<evidence type="ECO:0000256" key="2">
    <source>
        <dbReference type="ARBA" id="ARBA00008537"/>
    </source>
</evidence>
<dbReference type="GO" id="GO:0005886">
    <property type="term" value="C:plasma membrane"/>
    <property type="evidence" value="ECO:0007669"/>
    <property type="project" value="UniProtKB-SubCell"/>
</dbReference>
<proteinExistence type="inferred from homology"/>
<comment type="similarity">
    <text evidence="2">Belongs to the major facilitator superfamily. EmrB family.</text>
</comment>